<gene>
    <name evidence="1" type="ORF">SNOG_00591</name>
</gene>
<dbReference type="EMBL" id="CH445325">
    <property type="protein sequence ID" value="EAT92086.1"/>
    <property type="molecule type" value="Genomic_DNA"/>
</dbReference>
<reference evidence="2" key="1">
    <citation type="journal article" date="2007" name="Plant Cell">
        <title>Dothideomycete-plant interactions illuminated by genome sequencing and EST analysis of the wheat pathogen Stagonospora nodorum.</title>
        <authorList>
            <person name="Hane J.K."/>
            <person name="Lowe R.G."/>
            <person name="Solomon P.S."/>
            <person name="Tan K.C."/>
            <person name="Schoch C.L."/>
            <person name="Spatafora J.W."/>
            <person name="Crous P.W."/>
            <person name="Kodira C."/>
            <person name="Birren B.W."/>
            <person name="Galagan J.E."/>
            <person name="Torriani S.F."/>
            <person name="McDonald B.A."/>
            <person name="Oliver R.P."/>
        </authorList>
    </citation>
    <scope>NUCLEOTIDE SEQUENCE [LARGE SCALE GENOMIC DNA]</scope>
    <source>
        <strain evidence="2">SN15 / ATCC MYA-4574 / FGSC 10173</strain>
    </source>
</reference>
<evidence type="ECO:0000313" key="2">
    <source>
        <dbReference type="Proteomes" id="UP000001055"/>
    </source>
</evidence>
<evidence type="ECO:0000313" key="1">
    <source>
        <dbReference type="EMBL" id="EAT92086.1"/>
    </source>
</evidence>
<dbReference type="InParanoid" id="Q0V5X3"/>
<dbReference type="AlphaFoldDB" id="Q0V5X3"/>
<dbReference type="KEGG" id="pno:SNOG_00591"/>
<protein>
    <submittedName>
        <fullName evidence="1">Uncharacterized protein</fullName>
    </submittedName>
</protein>
<dbReference type="GeneID" id="5968328"/>
<organism evidence="1 2">
    <name type="scientific">Phaeosphaeria nodorum (strain SN15 / ATCC MYA-4574 / FGSC 10173)</name>
    <name type="common">Glume blotch fungus</name>
    <name type="synonym">Parastagonospora nodorum</name>
    <dbReference type="NCBI Taxonomy" id="321614"/>
    <lineage>
        <taxon>Eukaryota</taxon>
        <taxon>Fungi</taxon>
        <taxon>Dikarya</taxon>
        <taxon>Ascomycota</taxon>
        <taxon>Pezizomycotina</taxon>
        <taxon>Dothideomycetes</taxon>
        <taxon>Pleosporomycetidae</taxon>
        <taxon>Pleosporales</taxon>
        <taxon>Pleosporineae</taxon>
        <taxon>Phaeosphaeriaceae</taxon>
        <taxon>Parastagonospora</taxon>
    </lineage>
</organism>
<dbReference type="RefSeq" id="XP_001791271.1">
    <property type="nucleotide sequence ID" value="XM_001791219.1"/>
</dbReference>
<dbReference type="Proteomes" id="UP000001055">
    <property type="component" value="Unassembled WGS sequence"/>
</dbReference>
<name>Q0V5X3_PHANO</name>
<sequence length="191" mass="20863">MASSAPSIASPAGGAAKSSRAQLSLHLAPGRPASTTTTLRCRRLNNTMQLHAVLGATLIAIVASSARSPSIHVETMIPLRLRRYSENGFFPWSHFAIDESPLAGSQLALAYSARMPSAAIGAIGLQNARPWGRGQASHAKGMVRLAIWPIRDRRPSKNNARQLEAMSHSSRQLHHDYWRTVGSMRVQRRRL</sequence>
<dbReference type="HOGENOM" id="CLU_1421876_0_0_1"/>
<proteinExistence type="predicted"/>
<accession>Q0V5X3</accession>